<accession>A0A5B8KWE5</accession>
<dbReference type="InterPro" id="IPR013786">
    <property type="entry name" value="AcylCoA_DH/ox_N"/>
</dbReference>
<dbReference type="KEGG" id="niy:FQ775_05300"/>
<dbReference type="PANTHER" id="PTHR48083">
    <property type="entry name" value="MEDIUM-CHAIN SPECIFIC ACYL-COA DEHYDROGENASE, MITOCHONDRIAL-RELATED"/>
    <property type="match status" value="1"/>
</dbReference>
<dbReference type="Proteomes" id="UP000321389">
    <property type="component" value="Chromosome"/>
</dbReference>
<evidence type="ECO:0000256" key="4">
    <source>
        <dbReference type="ARBA" id="ARBA00012033"/>
    </source>
</evidence>
<dbReference type="GO" id="GO:0070991">
    <property type="term" value="F:medium-chain fatty acyl-CoA dehydrogenase activity"/>
    <property type="evidence" value="ECO:0007669"/>
    <property type="project" value="UniProtKB-EC"/>
</dbReference>
<dbReference type="GO" id="GO:0033539">
    <property type="term" value="P:fatty acid beta-oxidation using acyl-CoA dehydrogenase"/>
    <property type="evidence" value="ECO:0007669"/>
    <property type="project" value="InterPro"/>
</dbReference>
<evidence type="ECO:0000256" key="12">
    <source>
        <dbReference type="SAM" id="MobiDB-lite"/>
    </source>
</evidence>
<dbReference type="InterPro" id="IPR046373">
    <property type="entry name" value="Acyl-CoA_Oxase/DH_mid-dom_sf"/>
</dbReference>
<dbReference type="FunFam" id="1.20.140.10:FF:000009">
    <property type="entry name" value="Acyl-CoA dehydrogenase"/>
    <property type="match status" value="1"/>
</dbReference>
<dbReference type="InterPro" id="IPR009100">
    <property type="entry name" value="AcylCoA_DH/oxidase_NM_dom_sf"/>
</dbReference>
<dbReference type="EC" id="1.3.8.7" evidence="4"/>
<evidence type="ECO:0000256" key="5">
    <source>
        <dbReference type="ARBA" id="ARBA00012040"/>
    </source>
</evidence>
<dbReference type="Gene3D" id="1.20.140.10">
    <property type="entry name" value="Butyryl-CoA Dehydrogenase, subunit A, domain 3"/>
    <property type="match status" value="1"/>
</dbReference>
<gene>
    <name evidence="16" type="ORF">FQ775_05300</name>
</gene>
<keyword evidence="9" id="KW-0560">Oxidoreductase</keyword>
<feature type="domain" description="Acyl-CoA dehydrogenase/oxidase C-terminal" evidence="13">
    <location>
        <begin position="300"/>
        <end position="446"/>
    </location>
</feature>
<feature type="domain" description="Acyl-CoA dehydrogenase C-terminal bacterial-type" evidence="15">
    <location>
        <begin position="454"/>
        <end position="728"/>
    </location>
</feature>
<dbReference type="NCBIfam" id="NF007000">
    <property type="entry name" value="PRK09463.1"/>
    <property type="match status" value="1"/>
</dbReference>
<dbReference type="OrthoDB" id="9802447at2"/>
<dbReference type="PANTHER" id="PTHR48083:SF33">
    <property type="entry name" value="ACYL-COENZYME A DEHYDROGENASE"/>
    <property type="match status" value="1"/>
</dbReference>
<evidence type="ECO:0000256" key="10">
    <source>
        <dbReference type="ARBA" id="ARBA00047882"/>
    </source>
</evidence>
<keyword evidence="17" id="KW-1185">Reference proteome</keyword>
<evidence type="ECO:0000256" key="7">
    <source>
        <dbReference type="ARBA" id="ARBA00022630"/>
    </source>
</evidence>
<comment type="catalytic activity">
    <reaction evidence="10">
        <text>a medium-chain 2,3-saturated fatty acyl-CoA + oxidized [electron-transfer flavoprotein] + H(+) = a medium-chain (2E)-enoyl-CoA + reduced [electron-transfer flavoprotein]</text>
        <dbReference type="Rhea" id="RHEA:14477"/>
        <dbReference type="Rhea" id="RHEA-COMP:10685"/>
        <dbReference type="Rhea" id="RHEA-COMP:10686"/>
        <dbReference type="ChEBI" id="CHEBI:15378"/>
        <dbReference type="ChEBI" id="CHEBI:57692"/>
        <dbReference type="ChEBI" id="CHEBI:58307"/>
        <dbReference type="ChEBI" id="CHEBI:83723"/>
        <dbReference type="ChEBI" id="CHEBI:83726"/>
        <dbReference type="EC" id="1.3.8.7"/>
    </reaction>
</comment>
<dbReference type="SUPFAM" id="SSF47203">
    <property type="entry name" value="Acyl-CoA dehydrogenase C-terminal domain-like"/>
    <property type="match status" value="1"/>
</dbReference>
<name>A0A5B8KWE5_9HYPH</name>
<feature type="domain" description="Acyl-CoA dehydrogenase/oxidase N-terminal" evidence="14">
    <location>
        <begin position="78"/>
        <end position="172"/>
    </location>
</feature>
<dbReference type="EC" id="1.3.8.8" evidence="5"/>
<comment type="pathway">
    <text evidence="2">Lipid metabolism; fatty acid beta-oxidation.</text>
</comment>
<evidence type="ECO:0000256" key="11">
    <source>
        <dbReference type="ARBA" id="ARBA00049247"/>
    </source>
</evidence>
<dbReference type="RefSeq" id="WP_146298493.1">
    <property type="nucleotide sequence ID" value="NZ_CP042301.2"/>
</dbReference>
<comment type="catalytic activity">
    <reaction evidence="11">
        <text>a long-chain 2,3-saturated fatty acyl-CoA + oxidized [electron-transfer flavoprotein] + H(+) = a long-chain (2E)-enoyl-CoA + reduced [electron-transfer flavoprotein]</text>
        <dbReference type="Rhea" id="RHEA:17721"/>
        <dbReference type="Rhea" id="RHEA-COMP:10685"/>
        <dbReference type="Rhea" id="RHEA-COMP:10686"/>
        <dbReference type="ChEBI" id="CHEBI:15378"/>
        <dbReference type="ChEBI" id="CHEBI:57692"/>
        <dbReference type="ChEBI" id="CHEBI:58307"/>
        <dbReference type="ChEBI" id="CHEBI:83721"/>
        <dbReference type="ChEBI" id="CHEBI:83727"/>
        <dbReference type="EC" id="1.3.8.8"/>
    </reaction>
</comment>
<dbReference type="Gene3D" id="2.40.110.10">
    <property type="entry name" value="Butyryl-CoA Dehydrogenase, subunit A, domain 2"/>
    <property type="match status" value="1"/>
</dbReference>
<keyword evidence="8" id="KW-0274">FAD</keyword>
<dbReference type="Pfam" id="PF00441">
    <property type="entry name" value="Acyl-CoA_dh_1"/>
    <property type="match status" value="1"/>
</dbReference>
<dbReference type="InterPro" id="IPR009075">
    <property type="entry name" value="AcylCo_DH/oxidase_C"/>
</dbReference>
<evidence type="ECO:0000313" key="17">
    <source>
        <dbReference type="Proteomes" id="UP000321389"/>
    </source>
</evidence>
<comment type="similarity">
    <text evidence="3">Belongs to the acyl-CoA dehydrogenase family.</text>
</comment>
<keyword evidence="7" id="KW-0285">Flavoprotein</keyword>
<evidence type="ECO:0000256" key="1">
    <source>
        <dbReference type="ARBA" id="ARBA00001974"/>
    </source>
</evidence>
<feature type="compositionally biased region" description="Basic residues" evidence="12">
    <location>
        <begin position="758"/>
        <end position="768"/>
    </location>
</feature>
<dbReference type="Gene3D" id="1.10.540.10">
    <property type="entry name" value="Acyl-CoA dehydrogenase/oxidase, N-terminal domain"/>
    <property type="match status" value="1"/>
</dbReference>
<organism evidence="16 17">
    <name type="scientific">Nitratireductor mangrovi</name>
    <dbReference type="NCBI Taxonomy" id="2599600"/>
    <lineage>
        <taxon>Bacteria</taxon>
        <taxon>Pseudomonadati</taxon>
        <taxon>Pseudomonadota</taxon>
        <taxon>Alphaproteobacteria</taxon>
        <taxon>Hyphomicrobiales</taxon>
        <taxon>Phyllobacteriaceae</taxon>
        <taxon>Nitratireductor</taxon>
    </lineage>
</organism>
<evidence type="ECO:0000313" key="16">
    <source>
        <dbReference type="EMBL" id="QDY99839.1"/>
    </source>
</evidence>
<dbReference type="InterPro" id="IPR050741">
    <property type="entry name" value="Acyl-CoA_dehydrogenase"/>
</dbReference>
<dbReference type="GO" id="GO:0004466">
    <property type="term" value="F:long-chain fatty acyl-CoA dehydrogenase activity"/>
    <property type="evidence" value="ECO:0007669"/>
    <property type="project" value="UniProtKB-EC"/>
</dbReference>
<dbReference type="SUPFAM" id="SSF56645">
    <property type="entry name" value="Acyl-CoA dehydrogenase NM domain-like"/>
    <property type="match status" value="1"/>
</dbReference>
<evidence type="ECO:0000256" key="3">
    <source>
        <dbReference type="ARBA" id="ARBA00009347"/>
    </source>
</evidence>
<dbReference type="FunFam" id="1.10.540.10:FF:000004">
    <property type="entry name" value="Acyl-CoA dehydrogenase"/>
    <property type="match status" value="1"/>
</dbReference>
<evidence type="ECO:0000256" key="9">
    <source>
        <dbReference type="ARBA" id="ARBA00023002"/>
    </source>
</evidence>
<evidence type="ECO:0000256" key="6">
    <source>
        <dbReference type="ARBA" id="ARBA00020144"/>
    </source>
</evidence>
<sequence>MGFRRDNITKPIYRWASKIMPPISDTEREAIDAGTVWWDGEIFGGNPDWDKLLKMPPARLSQEEQTFMDGPVRELCAMVDDWRITWQDRDLPQEVWDFMREKKFFGMIIPKEYGGLGFSNTAHSEVVRTVSSASVVAGVTVMVPNSLGPGELLMHFGTDEQRKYWLPRLADGREIPCFGLTSEDAGSDAAAMTDTGVVEHGEWNGKKVLGLRLNFHKRYITLGPVATVMGLAFKMLDPENHLGRGTELGITVALLPTSTPGVSHGERHIPQFTHFQNGPLYGKDVFVPLDHILGGEDQIGQGWTMLMTALAAGRSISLPSQSAAAAAMAARATGAYARVREQFGIPIGLFEGIQKHLADLAANAYLIDAGRRLTIAALDEGHKPSVISATMKYHATERMRNSIEKAMDIHGGKAIIDGPRNYMGGQYRSVPIGITVEGANILTRNLMIFGQGAIRSHPYMLEELLALSDADKEKGLDAFDKAFWGHVGHAFANAGRAFLRGWTGGWVGPAPADCAMPGHWRQLSRFSAAFALLADLSLLTLGGALKRKEMLSARLGDIMSEIYLLGAVLKRFEAEGRQNEDRPIVDFVMQQGTQRIGIAFRGVLDNLPARWAAWLTRLIAFPFGVPETMPSDELASAVAAKLLKNTPQRDRLSPDLYLGDGHAEHPFKDLELAFRLVTEAEPISKKMREADIDDADEAVRRGVLTGAEHARLTEAAEAVRKVVKVDAFPMKEVSPIAGQHDKPKPQRPKRAASGPAKAKPRRRTTRKTTTREAAE</sequence>
<dbReference type="UniPathway" id="UPA00659"/>
<dbReference type="AlphaFoldDB" id="A0A5B8KWE5"/>
<protein>
    <recommendedName>
        <fullName evidence="6">Acyl-coenzyme A dehydrogenase</fullName>
        <ecNumber evidence="4">1.3.8.7</ecNumber>
        <ecNumber evidence="5">1.3.8.8</ecNumber>
    </recommendedName>
</protein>
<dbReference type="EMBL" id="CP042301">
    <property type="protein sequence ID" value="QDY99839.1"/>
    <property type="molecule type" value="Genomic_DNA"/>
</dbReference>
<evidence type="ECO:0000256" key="8">
    <source>
        <dbReference type="ARBA" id="ARBA00022827"/>
    </source>
</evidence>
<dbReference type="InterPro" id="IPR015396">
    <property type="entry name" value="FadE_C"/>
</dbReference>
<dbReference type="Pfam" id="PF02771">
    <property type="entry name" value="Acyl-CoA_dh_N"/>
    <property type="match status" value="1"/>
</dbReference>
<comment type="cofactor">
    <cofactor evidence="1">
        <name>FAD</name>
        <dbReference type="ChEBI" id="CHEBI:57692"/>
    </cofactor>
</comment>
<feature type="region of interest" description="Disordered" evidence="12">
    <location>
        <begin position="733"/>
        <end position="775"/>
    </location>
</feature>
<dbReference type="Pfam" id="PF09317">
    <property type="entry name" value="ACDH_C"/>
    <property type="match status" value="1"/>
</dbReference>
<evidence type="ECO:0000259" key="14">
    <source>
        <dbReference type="Pfam" id="PF02771"/>
    </source>
</evidence>
<evidence type="ECO:0000256" key="2">
    <source>
        <dbReference type="ARBA" id="ARBA00005005"/>
    </source>
</evidence>
<evidence type="ECO:0000259" key="15">
    <source>
        <dbReference type="Pfam" id="PF09317"/>
    </source>
</evidence>
<evidence type="ECO:0000259" key="13">
    <source>
        <dbReference type="Pfam" id="PF00441"/>
    </source>
</evidence>
<dbReference type="NCBIfam" id="NF009586">
    <property type="entry name" value="PRK13026.1"/>
    <property type="match status" value="1"/>
</dbReference>
<dbReference type="InterPro" id="IPR037069">
    <property type="entry name" value="AcylCoA_DH/ox_N_sf"/>
</dbReference>
<dbReference type="GO" id="GO:0050660">
    <property type="term" value="F:flavin adenine dinucleotide binding"/>
    <property type="evidence" value="ECO:0007669"/>
    <property type="project" value="InterPro"/>
</dbReference>
<reference evidence="16" key="1">
    <citation type="submission" date="2020-04" db="EMBL/GenBank/DDBJ databases">
        <title>Nitratireductor sp. nov. isolated from mangrove soil.</title>
        <authorList>
            <person name="Ye Y."/>
        </authorList>
    </citation>
    <scope>NUCLEOTIDE SEQUENCE</scope>
    <source>
        <strain evidence="16">SY7</strain>
    </source>
</reference>
<proteinExistence type="inferred from homology"/>
<dbReference type="InterPro" id="IPR036250">
    <property type="entry name" value="AcylCo_DH-like_C"/>
</dbReference>
<dbReference type="GO" id="GO:0005737">
    <property type="term" value="C:cytoplasm"/>
    <property type="evidence" value="ECO:0007669"/>
    <property type="project" value="TreeGrafter"/>
</dbReference>